<dbReference type="OrthoDB" id="115989at2"/>
<keyword evidence="3" id="KW-1185">Reference proteome</keyword>
<proteinExistence type="predicted"/>
<reference evidence="2 3" key="2">
    <citation type="submission" date="2018-03" db="EMBL/GenBank/DDBJ databases">
        <title>The ancient ancestry and fast evolution of plastids.</title>
        <authorList>
            <person name="Moore K.R."/>
            <person name="Magnabosco C."/>
            <person name="Momper L."/>
            <person name="Gold D.A."/>
            <person name="Bosak T."/>
            <person name="Fournier G.P."/>
        </authorList>
    </citation>
    <scope>NUCLEOTIDE SEQUENCE [LARGE SCALE GENOMIC DNA]</scope>
    <source>
        <strain evidence="2 3">CCAP 1448/3</strain>
    </source>
</reference>
<dbReference type="InterPro" id="IPR011576">
    <property type="entry name" value="Pyridox_Oxase_N"/>
</dbReference>
<dbReference type="InterPro" id="IPR012349">
    <property type="entry name" value="Split_barrel_FMN-bd"/>
</dbReference>
<evidence type="ECO:0000313" key="3">
    <source>
        <dbReference type="Proteomes" id="UP000238762"/>
    </source>
</evidence>
<reference evidence="2 3" key="1">
    <citation type="submission" date="2018-02" db="EMBL/GenBank/DDBJ databases">
        <authorList>
            <person name="Cohen D.B."/>
            <person name="Kent A.D."/>
        </authorList>
    </citation>
    <scope>NUCLEOTIDE SEQUENCE [LARGE SCALE GENOMIC DNA]</scope>
    <source>
        <strain evidence="2 3">CCAP 1448/3</strain>
    </source>
</reference>
<dbReference type="Gene3D" id="2.30.110.10">
    <property type="entry name" value="Electron Transport, Fmn-binding Protein, Chain A"/>
    <property type="match status" value="1"/>
</dbReference>
<comment type="caution">
    <text evidence="2">The sequence shown here is derived from an EMBL/GenBank/DDBJ whole genome shotgun (WGS) entry which is preliminary data.</text>
</comment>
<evidence type="ECO:0000313" key="2">
    <source>
        <dbReference type="EMBL" id="PSB01561.1"/>
    </source>
</evidence>
<dbReference type="Pfam" id="PF01243">
    <property type="entry name" value="PNPOx_N"/>
    <property type="match status" value="1"/>
</dbReference>
<organism evidence="2 3">
    <name type="scientific">Merismopedia glauca CCAP 1448/3</name>
    <dbReference type="NCBI Taxonomy" id="1296344"/>
    <lineage>
        <taxon>Bacteria</taxon>
        <taxon>Bacillati</taxon>
        <taxon>Cyanobacteriota</taxon>
        <taxon>Cyanophyceae</taxon>
        <taxon>Synechococcales</taxon>
        <taxon>Merismopediaceae</taxon>
        <taxon>Merismopedia</taxon>
    </lineage>
</organism>
<evidence type="ECO:0000259" key="1">
    <source>
        <dbReference type="Pfam" id="PF01243"/>
    </source>
</evidence>
<name>A0A2T1BZX6_9CYAN</name>
<accession>A0A2T1BZX6</accession>
<gene>
    <name evidence="2" type="ORF">C7B64_17660</name>
</gene>
<dbReference type="PANTHER" id="PTHR39336">
    <property type="entry name" value="PYRIDOXAMINE PHOSPHATE OXIDASE FAMILY PROTEIN (AFU_ORTHOLOGUE AFUA_6G11440)"/>
    <property type="match status" value="1"/>
</dbReference>
<protein>
    <submittedName>
        <fullName evidence="2">Pyridoxamine 5'-phosphate oxidase</fullName>
    </submittedName>
</protein>
<dbReference type="PANTHER" id="PTHR39336:SF1">
    <property type="entry name" value="PYRIDOXAMINE PHOSPHATE OXIDASE FAMILY PROTEIN (AFU_ORTHOLOGUE AFUA_6G11440)"/>
    <property type="match status" value="1"/>
</dbReference>
<dbReference type="RefSeq" id="WP_106289971.1">
    <property type="nucleotide sequence ID" value="NZ_CAWNTC010000130.1"/>
</dbReference>
<dbReference type="AlphaFoldDB" id="A0A2T1BZX6"/>
<feature type="domain" description="Pyridoxamine 5'-phosphate oxidase N-terminal" evidence="1">
    <location>
        <begin position="9"/>
        <end position="131"/>
    </location>
</feature>
<sequence length="191" mass="21782">MAKFYEQLNPELIDFIDRQKVFFTATAPTEGRINLSPKGMHTFKCIDSKKVAYLDVTGSGNETSAHLQENGKITIMMCSFSDEPLILRLYGQGKPVLPRNPTWETLLPLFKDTPGTRQIIVVHLESIQTSCGFGVPIYEFKEERQTLKKWAKNKGETGLREYWESKNQTSIDGLPTNILSETKIESDKWSF</sequence>
<dbReference type="SUPFAM" id="SSF50475">
    <property type="entry name" value="FMN-binding split barrel"/>
    <property type="match status" value="1"/>
</dbReference>
<dbReference type="Proteomes" id="UP000238762">
    <property type="component" value="Unassembled WGS sequence"/>
</dbReference>
<dbReference type="EMBL" id="PVWJ01000100">
    <property type="protein sequence ID" value="PSB01561.1"/>
    <property type="molecule type" value="Genomic_DNA"/>
</dbReference>